<dbReference type="HOGENOM" id="CLU_1788110_0_0_1"/>
<dbReference type="GeneID" id="8102819"/>
<gene>
    <name evidence="1" type="ORF">TSTA_010230</name>
</gene>
<protein>
    <submittedName>
        <fullName evidence="1">Uncharacterized protein</fullName>
    </submittedName>
</protein>
<dbReference type="RefSeq" id="XP_002483139.1">
    <property type="nucleotide sequence ID" value="XM_002483094.1"/>
</dbReference>
<name>B8MG38_TALSN</name>
<proteinExistence type="predicted"/>
<dbReference type="AlphaFoldDB" id="B8MG38"/>
<dbReference type="VEuPathDB" id="FungiDB:TSTA_010230"/>
<reference evidence="2" key="1">
    <citation type="journal article" date="2015" name="Genome Announc.">
        <title>Genome sequence of the AIDS-associated pathogen Penicillium marneffei (ATCC18224) and its near taxonomic relative Talaromyces stipitatus (ATCC10500).</title>
        <authorList>
            <person name="Nierman W.C."/>
            <person name="Fedorova-Abrams N.D."/>
            <person name="Andrianopoulos A."/>
        </authorList>
    </citation>
    <scope>NUCLEOTIDE SEQUENCE [LARGE SCALE GENOMIC DNA]</scope>
    <source>
        <strain evidence="2">ATCC 10500 / CBS 375.48 / QM 6759 / NRRL 1006</strain>
    </source>
</reference>
<evidence type="ECO:0000313" key="1">
    <source>
        <dbReference type="EMBL" id="EED15905.1"/>
    </source>
</evidence>
<sequence length="145" mass="16007">MPSTESVGTIAERKASSFPTFCGNGGGTFCCDSSSCCDESPSPVILTLGRVSTTVFIMNGVLTPDTSKDYYGYQFAAYEITNIDSNREKHWLIHHFDFLTASPTSESNGNTSIVIEQRKTWCRRQSGRMSSMTVTSDSYQIIRIS</sequence>
<dbReference type="EMBL" id="EQ962656">
    <property type="protein sequence ID" value="EED15905.1"/>
    <property type="molecule type" value="Genomic_DNA"/>
</dbReference>
<organism evidence="1 2">
    <name type="scientific">Talaromyces stipitatus (strain ATCC 10500 / CBS 375.48 / QM 6759 / NRRL 1006)</name>
    <name type="common">Penicillium stipitatum</name>
    <dbReference type="NCBI Taxonomy" id="441959"/>
    <lineage>
        <taxon>Eukaryota</taxon>
        <taxon>Fungi</taxon>
        <taxon>Dikarya</taxon>
        <taxon>Ascomycota</taxon>
        <taxon>Pezizomycotina</taxon>
        <taxon>Eurotiomycetes</taxon>
        <taxon>Eurotiomycetidae</taxon>
        <taxon>Eurotiales</taxon>
        <taxon>Trichocomaceae</taxon>
        <taxon>Talaromyces</taxon>
        <taxon>Talaromyces sect. Talaromyces</taxon>
    </lineage>
</organism>
<keyword evidence="2" id="KW-1185">Reference proteome</keyword>
<accession>B8MG38</accession>
<dbReference type="InParanoid" id="B8MG38"/>
<dbReference type="Proteomes" id="UP000001745">
    <property type="component" value="Unassembled WGS sequence"/>
</dbReference>
<evidence type="ECO:0000313" key="2">
    <source>
        <dbReference type="Proteomes" id="UP000001745"/>
    </source>
</evidence>